<dbReference type="EMBL" id="MU825410">
    <property type="protein sequence ID" value="KAJ7390852.1"/>
    <property type="molecule type" value="Genomic_DNA"/>
</dbReference>
<dbReference type="InterPro" id="IPR044822">
    <property type="entry name" value="Myb_DNA-bind_4"/>
</dbReference>
<feature type="region of interest" description="Disordered" evidence="1">
    <location>
        <begin position="135"/>
        <end position="171"/>
    </location>
</feature>
<dbReference type="InterPro" id="IPR044823">
    <property type="entry name" value="ASIL1/2-like"/>
</dbReference>
<feature type="domain" description="Myb/SANT-like DNA-binding" evidence="2">
    <location>
        <begin position="167"/>
        <end position="253"/>
    </location>
</feature>
<keyword evidence="4" id="KW-1185">Reference proteome</keyword>
<accession>A0A9X0D831</accession>
<dbReference type="Proteomes" id="UP001163046">
    <property type="component" value="Unassembled WGS sequence"/>
</dbReference>
<evidence type="ECO:0000256" key="1">
    <source>
        <dbReference type="SAM" id="MobiDB-lite"/>
    </source>
</evidence>
<dbReference type="Gene3D" id="1.10.10.60">
    <property type="entry name" value="Homeodomain-like"/>
    <property type="match status" value="1"/>
</dbReference>
<feature type="compositionally biased region" description="Basic and acidic residues" evidence="1">
    <location>
        <begin position="135"/>
        <end position="149"/>
    </location>
</feature>
<dbReference type="OrthoDB" id="5990122at2759"/>
<proteinExistence type="predicted"/>
<feature type="region of interest" description="Disordered" evidence="1">
    <location>
        <begin position="268"/>
        <end position="332"/>
    </location>
</feature>
<dbReference type="PANTHER" id="PTHR31307">
    <property type="entry name" value="TRIHELIX TRANSCRIPTION FACTOR ASIL2"/>
    <property type="match status" value="1"/>
</dbReference>
<evidence type="ECO:0000313" key="4">
    <source>
        <dbReference type="Proteomes" id="UP001163046"/>
    </source>
</evidence>
<feature type="compositionally biased region" description="Basic and acidic residues" evidence="1">
    <location>
        <begin position="313"/>
        <end position="328"/>
    </location>
</feature>
<feature type="compositionally biased region" description="Polar residues" evidence="1">
    <location>
        <begin position="154"/>
        <end position="171"/>
    </location>
</feature>
<organism evidence="3 4">
    <name type="scientific">Desmophyllum pertusum</name>
    <dbReference type="NCBI Taxonomy" id="174260"/>
    <lineage>
        <taxon>Eukaryota</taxon>
        <taxon>Metazoa</taxon>
        <taxon>Cnidaria</taxon>
        <taxon>Anthozoa</taxon>
        <taxon>Hexacorallia</taxon>
        <taxon>Scleractinia</taxon>
        <taxon>Caryophylliina</taxon>
        <taxon>Caryophylliidae</taxon>
        <taxon>Desmophyllum</taxon>
    </lineage>
</organism>
<evidence type="ECO:0000313" key="3">
    <source>
        <dbReference type="EMBL" id="KAJ7390852.1"/>
    </source>
</evidence>
<sequence>MQESFSSSNSVLQVIIQKTPLFKEGQQSFITCKQPFSFNLSALFRRKKAIMSRDLTPPNPFVDSPYTYGYIYPPAQSNEVRPFQPALQMTQMGHTTERNNSFGGAMAMANAIHSPSRSFPPAATMMFPREEERGEERFPSSSETHRVEVHVGPNSHSEANGAKPNQTKWSDAQSSILVEEWKERVEEVESSRSLEAWQKIATAVNKAGPSNKTIKQCKDKLRNLKQAYKDAKGNNSQTGRANKTSPFFDLFEEVLGCRPVVKMPGIIQSCSDSNRSESPSSSAKSSRIESSDSDVDAADLPPNQEANKRKKVKPEPPKKKARRSKDSSENAFIELTEKMVEMQNEQVKAIERSQTRSEELMLKLEIEQRKIDEESRRRDQEFFLRMAELLKK</sequence>
<reference evidence="3" key="1">
    <citation type="submission" date="2023-01" db="EMBL/GenBank/DDBJ databases">
        <title>Genome assembly of the deep-sea coral Lophelia pertusa.</title>
        <authorList>
            <person name="Herrera S."/>
            <person name="Cordes E."/>
        </authorList>
    </citation>
    <scope>NUCLEOTIDE SEQUENCE</scope>
    <source>
        <strain evidence="3">USNM1676648</strain>
        <tissue evidence="3">Polyp</tissue>
    </source>
</reference>
<protein>
    <recommendedName>
        <fullName evidence="2">Myb/SANT-like DNA-binding domain-containing protein</fullName>
    </recommendedName>
</protein>
<dbReference type="AlphaFoldDB" id="A0A9X0D831"/>
<dbReference type="PANTHER" id="PTHR31307:SF4">
    <property type="entry name" value="TRIHELIX TRANSCRIPTION FACTOR ASIL2"/>
    <property type="match status" value="1"/>
</dbReference>
<feature type="compositionally biased region" description="Low complexity" evidence="1">
    <location>
        <begin position="269"/>
        <end position="285"/>
    </location>
</feature>
<name>A0A9X0D831_9CNID</name>
<evidence type="ECO:0000259" key="2">
    <source>
        <dbReference type="Pfam" id="PF13837"/>
    </source>
</evidence>
<gene>
    <name evidence="3" type="ORF">OS493_021739</name>
</gene>
<comment type="caution">
    <text evidence="3">The sequence shown here is derived from an EMBL/GenBank/DDBJ whole genome shotgun (WGS) entry which is preliminary data.</text>
</comment>
<dbReference type="Pfam" id="PF13837">
    <property type="entry name" value="Myb_DNA-bind_4"/>
    <property type="match status" value="1"/>
</dbReference>